<dbReference type="InterPro" id="IPR013022">
    <property type="entry name" value="Xyl_isomerase-like_TIM-brl"/>
</dbReference>
<sequence length="286" mass="31644">MGTVTMSQIAPMNIHYVLYPLDYFLDKLVSLGLQAVELWGGSPHVPIEDLKLSDVSRLRRGIEARGLAIACFTPETCVYPINLAAEDEALCRRSIAYALKSLDIASELGTGLMQIVAGRGYYDKPTDDAWKRSRDAIELIARKAETLRIRLTMEPLLYHESNLVHNLHTAQRMMQEIGSPHLGCNVDTVPMVVAGDSLEAYFTELGERVNHIHLCDGSPQGHVPLGSGNLPLASFLKELGERGYQGYIGLETCGAKHYLEPDRHLEQSIDTIRRALGLQGPEGRKP</sequence>
<evidence type="ECO:0000259" key="1">
    <source>
        <dbReference type="Pfam" id="PF01261"/>
    </source>
</evidence>
<dbReference type="GO" id="GO:0016853">
    <property type="term" value="F:isomerase activity"/>
    <property type="evidence" value="ECO:0007669"/>
    <property type="project" value="UniProtKB-KW"/>
</dbReference>
<evidence type="ECO:0000313" key="2">
    <source>
        <dbReference type="EMBL" id="MDO3680127.1"/>
    </source>
</evidence>
<gene>
    <name evidence="2" type="ORF">Q3C12_24245</name>
</gene>
<dbReference type="SUPFAM" id="SSF51658">
    <property type="entry name" value="Xylose isomerase-like"/>
    <property type="match status" value="1"/>
</dbReference>
<dbReference type="PANTHER" id="PTHR12110">
    <property type="entry name" value="HYDROXYPYRUVATE ISOMERASE"/>
    <property type="match status" value="1"/>
</dbReference>
<feature type="domain" description="Xylose isomerase-like TIM barrel" evidence="1">
    <location>
        <begin position="25"/>
        <end position="274"/>
    </location>
</feature>
<reference evidence="2" key="1">
    <citation type="submission" date="2023-07" db="EMBL/GenBank/DDBJ databases">
        <authorList>
            <person name="Aktuganov G."/>
            <person name="Boyko T."/>
            <person name="Delegan Y."/>
            <person name="Galimzianova N."/>
            <person name="Gilvanova E."/>
            <person name="Korobov V."/>
            <person name="Kuzmina L."/>
            <person name="Melentiev A."/>
            <person name="Milman P."/>
            <person name="Ryabova A."/>
            <person name="Stupak E."/>
            <person name="Yasakov T."/>
            <person name="Zharikova N."/>
            <person name="Zhurenko E."/>
        </authorList>
    </citation>
    <scope>NUCLEOTIDE SEQUENCE</scope>
    <source>
        <strain evidence="2">IB-739</strain>
    </source>
</reference>
<accession>A0ABT8VGM2</accession>
<name>A0ABT8VGM2_9BACL</name>
<dbReference type="EMBL" id="JAUMKJ010000036">
    <property type="protein sequence ID" value="MDO3680127.1"/>
    <property type="molecule type" value="Genomic_DNA"/>
</dbReference>
<dbReference type="InterPro" id="IPR050312">
    <property type="entry name" value="IolE/XylAMocC-like"/>
</dbReference>
<evidence type="ECO:0000313" key="3">
    <source>
        <dbReference type="Proteomes" id="UP001168883"/>
    </source>
</evidence>
<proteinExistence type="predicted"/>
<organism evidence="2 3">
    <name type="scientific">Paenibacillus ehimensis</name>
    <dbReference type="NCBI Taxonomy" id="79264"/>
    <lineage>
        <taxon>Bacteria</taxon>
        <taxon>Bacillati</taxon>
        <taxon>Bacillota</taxon>
        <taxon>Bacilli</taxon>
        <taxon>Bacillales</taxon>
        <taxon>Paenibacillaceae</taxon>
        <taxon>Paenibacillus</taxon>
    </lineage>
</organism>
<protein>
    <submittedName>
        <fullName evidence="2">Sugar phosphate isomerase/epimerase family protein</fullName>
    </submittedName>
</protein>
<dbReference type="Gene3D" id="3.20.20.150">
    <property type="entry name" value="Divalent-metal-dependent TIM barrel enzymes"/>
    <property type="match status" value="1"/>
</dbReference>
<dbReference type="InterPro" id="IPR036237">
    <property type="entry name" value="Xyl_isomerase-like_sf"/>
</dbReference>
<dbReference type="RefSeq" id="WP_302880384.1">
    <property type="nucleotide sequence ID" value="NZ_JAUMKJ010000036.1"/>
</dbReference>
<dbReference type="Pfam" id="PF01261">
    <property type="entry name" value="AP_endonuc_2"/>
    <property type="match status" value="1"/>
</dbReference>
<keyword evidence="3" id="KW-1185">Reference proteome</keyword>
<dbReference type="Proteomes" id="UP001168883">
    <property type="component" value="Unassembled WGS sequence"/>
</dbReference>
<keyword evidence="2" id="KW-0413">Isomerase</keyword>
<comment type="caution">
    <text evidence="2">The sequence shown here is derived from an EMBL/GenBank/DDBJ whole genome shotgun (WGS) entry which is preliminary data.</text>
</comment>